<dbReference type="EMBL" id="CP026604">
    <property type="protein sequence ID" value="AWB65511.1"/>
    <property type="molecule type" value="Genomic_DNA"/>
</dbReference>
<comment type="similarity">
    <text evidence="1">Belongs to the UPF0111 family.</text>
</comment>
<dbReference type="InterPro" id="IPR038078">
    <property type="entry name" value="PhoU-like_sf"/>
</dbReference>
<evidence type="ECO:0000313" key="3">
    <source>
        <dbReference type="EMBL" id="AWB65511.1"/>
    </source>
</evidence>
<dbReference type="OrthoDB" id="9780540at2"/>
<proteinExistence type="inferred from homology"/>
<dbReference type="Proteomes" id="UP000244441">
    <property type="component" value="Chromosome"/>
</dbReference>
<organism evidence="3 4">
    <name type="scientific">Saccharobesus litoralis</name>
    <dbReference type="NCBI Taxonomy" id="2172099"/>
    <lineage>
        <taxon>Bacteria</taxon>
        <taxon>Pseudomonadati</taxon>
        <taxon>Pseudomonadota</taxon>
        <taxon>Gammaproteobacteria</taxon>
        <taxon>Alteromonadales</taxon>
        <taxon>Alteromonadaceae</taxon>
        <taxon>Saccharobesus</taxon>
    </lineage>
</organism>
<reference evidence="3 4" key="1">
    <citation type="submission" date="2018-01" db="EMBL/GenBank/DDBJ databases">
        <title>Genome sequence of a Cantenovulum-like bacteria.</title>
        <authorList>
            <person name="Tan W.R."/>
            <person name="Lau N.-S."/>
            <person name="Go F."/>
            <person name="Amirul A.-A.A."/>
        </authorList>
    </citation>
    <scope>NUCLEOTIDE SEQUENCE [LARGE SCALE GENOMIC DNA]</scope>
    <source>
        <strain evidence="3 4">CCB-QB4</strain>
    </source>
</reference>
<evidence type="ECO:0000256" key="1">
    <source>
        <dbReference type="ARBA" id="ARBA00008591"/>
    </source>
</evidence>
<dbReference type="InterPro" id="IPR002727">
    <property type="entry name" value="DUF47"/>
</dbReference>
<feature type="coiled-coil region" evidence="2">
    <location>
        <begin position="125"/>
        <end position="185"/>
    </location>
</feature>
<dbReference type="PANTHER" id="PTHR36536:SF3">
    <property type="entry name" value="UPF0111 PROTEIN HI_1603"/>
    <property type="match status" value="1"/>
</dbReference>
<name>A0A2S0VMQ9_9ALTE</name>
<dbReference type="AlphaFoldDB" id="A0A2S0VMQ9"/>
<dbReference type="SUPFAM" id="SSF109755">
    <property type="entry name" value="PhoU-like"/>
    <property type="match status" value="1"/>
</dbReference>
<keyword evidence="2" id="KW-0175">Coiled coil</keyword>
<dbReference type="PANTHER" id="PTHR36536">
    <property type="entry name" value="UPF0111 PROTEIN HI_1603"/>
    <property type="match status" value="1"/>
</dbReference>
<keyword evidence="4" id="KW-1185">Reference proteome</keyword>
<dbReference type="NCBIfam" id="TIGR00153">
    <property type="entry name" value="TIGR00153 family protein"/>
    <property type="match status" value="1"/>
</dbReference>
<accession>A0A2S0VMQ9</accession>
<dbReference type="InterPro" id="IPR018445">
    <property type="entry name" value="Put_Phosphate_transp_reg"/>
</dbReference>
<dbReference type="RefSeq" id="WP_108601587.1">
    <property type="nucleotide sequence ID" value="NZ_CP026604.1"/>
</dbReference>
<protein>
    <submittedName>
        <fullName evidence="3">TIGR00153 family protein</fullName>
    </submittedName>
</protein>
<evidence type="ECO:0000313" key="4">
    <source>
        <dbReference type="Proteomes" id="UP000244441"/>
    </source>
</evidence>
<evidence type="ECO:0000256" key="2">
    <source>
        <dbReference type="SAM" id="Coils"/>
    </source>
</evidence>
<dbReference type="KEGG" id="cate:C2869_03260"/>
<dbReference type="Gene3D" id="1.20.58.220">
    <property type="entry name" value="Phosphate transport system protein phou homolog 2, domain 2"/>
    <property type="match status" value="1"/>
</dbReference>
<gene>
    <name evidence="3" type="ORF">C2869_03260</name>
</gene>
<dbReference type="Pfam" id="PF01865">
    <property type="entry name" value="PhoU_div"/>
    <property type="match status" value="1"/>
</dbReference>
<sequence length="225" mass="25514">MSGNSILSVFAKSPFKPIEEHICEVTKAAQKLIPFFDAVFAKDWEQAEAIRCEISELERTADKQKQDIRIHLPKGLFLPIDRSDLIELLNHQDKIANKAKDIAGRIVGREMDIPASLQQDFKTYLQRCIEAVEQASRAINELDELIETGFRGREAVLVEKLITEVSKVEEDTDKLQRKIRKELHKIENSINPIDAIFLYGVFEWIGGLADSAEAVCGRLELLLAK</sequence>